<organismHost>
    <name type="scientific">Ornithodoros</name>
    <name type="common">relapsing fever ticks</name>
    <dbReference type="NCBI Taxonomy" id="6937"/>
</organismHost>
<organism evidence="1 2">
    <name type="scientific">African swine fever virus</name>
    <name type="common">ASFV</name>
    <dbReference type="NCBI Taxonomy" id="10497"/>
    <lineage>
        <taxon>Viruses</taxon>
        <taxon>Varidnaviria</taxon>
        <taxon>Bamfordvirae</taxon>
        <taxon>Nucleocytoviricota</taxon>
        <taxon>Pokkesviricetes</taxon>
        <taxon>Asfuvirales</taxon>
        <taxon>Asfarviridae</taxon>
        <taxon>Asfivirus</taxon>
        <taxon>Asfivirus haemorrhagiae</taxon>
    </lineage>
</organism>
<evidence type="ECO:0000313" key="1">
    <source>
        <dbReference type="EMBL" id="QII88861.2"/>
    </source>
</evidence>
<dbReference type="EMBL" id="MN641877">
    <property type="protein sequence ID" value="QII88861.2"/>
    <property type="molecule type" value="Genomic_DNA"/>
</dbReference>
<name>A0A6G7KTZ6_ASF</name>
<organismHost>
    <name type="scientific">Sus scrofa</name>
    <name type="common">Pig</name>
    <dbReference type="NCBI Taxonomy" id="9823"/>
</organismHost>
<accession>A0A6G7KTZ6</accession>
<proteinExistence type="predicted"/>
<organismHost>
    <name type="scientific">Ornithodoros moubata</name>
    <name type="common">Soft tick</name>
    <name type="synonym">Argasid tick</name>
    <dbReference type="NCBI Taxonomy" id="6938"/>
</organismHost>
<reference evidence="1 2" key="1">
    <citation type="submission" date="2019-11" db="EMBL/GenBank/DDBJ databases">
        <authorList>
            <person name="Ndlovu S.S."/>
            <person name="Carulei O."/>
        </authorList>
    </citation>
    <scope>NUCLEOTIDE SEQUENCE [LARGE SCALE GENOMIC DNA]</scope>
    <source>
        <strain evidence="1">RSA_2_2004</strain>
    </source>
</reference>
<organismHost>
    <name type="scientific">Phacochoerus africanus</name>
    <name type="common">Warthog</name>
    <dbReference type="NCBI Taxonomy" id="41426"/>
</organismHost>
<dbReference type="Proteomes" id="UP000502315">
    <property type="component" value="Genome"/>
</dbReference>
<gene>
    <name evidence="1" type="primary">110_5L</name>
</gene>
<organismHost>
    <name type="scientific">Potamochoerus larvatus</name>
    <name type="common">Bushpig</name>
    <dbReference type="NCBI Taxonomy" id="273792"/>
</organismHost>
<evidence type="ECO:0000313" key="2">
    <source>
        <dbReference type="Proteomes" id="UP000502315"/>
    </source>
</evidence>
<organismHost>
    <name type="scientific">Phacochoerus aethiopicus</name>
    <name type="common">Warthog</name>
    <dbReference type="NCBI Taxonomy" id="85517"/>
</organismHost>
<sequence>MFILAVIFFPLFFYDFIRIPVFWLRTDHYMFNALSQIIHTFIYPAGNYTWMHILIFKNCCISQLIHTKAILSVPAKLATFHVCAPVFKFILCRIFRWMQLSNELACDLVGQKAKNSQEDYY</sequence>
<protein>
    <submittedName>
        <fullName evidence="1">p110_5L</fullName>
    </submittedName>
</protein>